<accession>A0A6J4HSW1</accession>
<reference evidence="1" key="1">
    <citation type="submission" date="2020-02" db="EMBL/GenBank/DDBJ databases">
        <authorList>
            <person name="Meier V. D."/>
        </authorList>
    </citation>
    <scope>NUCLEOTIDE SEQUENCE</scope>
    <source>
        <strain evidence="1">AVDCRST_MAG52</strain>
    </source>
</reference>
<sequence>DFENMTTFTPGAHHVANLADMMNQVESWSAALQPLRKPAPVTAGV</sequence>
<dbReference type="AlphaFoldDB" id="A0A6J4HSW1"/>
<name>A0A6J4HSW1_9ACTN</name>
<proteinExistence type="predicted"/>
<feature type="non-terminal residue" evidence="1">
    <location>
        <position position="1"/>
    </location>
</feature>
<protein>
    <submittedName>
        <fullName evidence="1">Uncharacterized protein</fullName>
    </submittedName>
</protein>
<organism evidence="1">
    <name type="scientific">uncultured Blastococcus sp</name>
    <dbReference type="NCBI Taxonomy" id="217144"/>
    <lineage>
        <taxon>Bacteria</taxon>
        <taxon>Bacillati</taxon>
        <taxon>Actinomycetota</taxon>
        <taxon>Actinomycetes</taxon>
        <taxon>Geodermatophilales</taxon>
        <taxon>Geodermatophilaceae</taxon>
        <taxon>Blastococcus</taxon>
        <taxon>environmental samples</taxon>
    </lineage>
</organism>
<evidence type="ECO:0000313" key="1">
    <source>
        <dbReference type="EMBL" id="CAA9232508.1"/>
    </source>
</evidence>
<gene>
    <name evidence="1" type="ORF">AVDCRST_MAG52-1179</name>
</gene>
<dbReference type="EMBL" id="CADCTN010000076">
    <property type="protein sequence ID" value="CAA9232508.1"/>
    <property type="molecule type" value="Genomic_DNA"/>
</dbReference>